<name>A0A7U0J5H7_9CAUD</name>
<dbReference type="EMBL" id="MW394391">
    <property type="protein sequence ID" value="QQV92189.1"/>
    <property type="molecule type" value="Genomic_DNA"/>
</dbReference>
<evidence type="ECO:0000313" key="1">
    <source>
        <dbReference type="EMBL" id="QQV92189.1"/>
    </source>
</evidence>
<reference evidence="1 2" key="1">
    <citation type="submission" date="2020-12" db="EMBL/GenBank/DDBJ databases">
        <title>Genomic characterization of four novel bacteriophages infecting Klebsiella pneumoniae.</title>
        <authorList>
            <person name="Estrada Bonilla B."/>
            <person name="Costa A.R."/>
            <person name="van Rossum T."/>
            <person name="Hagedoorn S."/>
            <person name="Wallinga H."/>
            <person name="Xiao M."/>
            <person name="Song W."/>
            <person name="Haas P.-J."/>
            <person name="Nobrega F.L."/>
            <person name="Brouns S.J.J."/>
        </authorList>
    </citation>
    <scope>NUCLEOTIDE SEQUENCE [LARGE SCALE GENOMIC DNA]</scope>
</reference>
<organism evidence="1 2">
    <name type="scientific">Klebsiella phage vB_KpM_FBKp24</name>
    <dbReference type="NCBI Taxonomy" id="2801834"/>
    <lineage>
        <taxon>Viruses</taxon>
        <taxon>Duplodnaviria</taxon>
        <taxon>Heunggongvirae</taxon>
        <taxon>Uroviricota</taxon>
        <taxon>Caudoviricetes</taxon>
        <taxon>Chimalliviridae</taxon>
        <taxon>Maaswegvirus</taxon>
        <taxon>Maaswegvirus Kp24</taxon>
    </lineage>
</organism>
<evidence type="ECO:0000313" key="2">
    <source>
        <dbReference type="Proteomes" id="UP000596381"/>
    </source>
</evidence>
<protein>
    <submittedName>
        <fullName evidence="1">Uncharacterized protein</fullName>
    </submittedName>
</protein>
<accession>A0A7U0J5H7</accession>
<gene>
    <name evidence="1" type="ORF">vBKpMFBKp24_059</name>
</gene>
<dbReference type="Proteomes" id="UP000596381">
    <property type="component" value="Segment"/>
</dbReference>
<proteinExistence type="predicted"/>
<keyword evidence="2" id="KW-1185">Reference proteome</keyword>
<sequence>MKDKVTFKIVGAPGTGKSKILTLLQYRLTQRGFYSRNWELDQGIQLIKEHVELDVNEFKVLERIVVVTNRADLLEPFDRKTLKLWIDTSLSYSICAEIFLEVIKPALDEIQGLVVEYCDPISHHLKNPAIFPLREIDWNFSKHYPVRKGEVQWEIHFI</sequence>